<feature type="signal peptide" evidence="5">
    <location>
        <begin position="1"/>
        <end position="22"/>
    </location>
</feature>
<reference evidence="9 10" key="1">
    <citation type="journal article" date="2017" name="Nat. Ecol. Evol.">
        <title>Scallop genome provides insights into evolution of bilaterian karyotype and development.</title>
        <authorList>
            <person name="Wang S."/>
            <person name="Zhang J."/>
            <person name="Jiao W."/>
            <person name="Li J."/>
            <person name="Xun X."/>
            <person name="Sun Y."/>
            <person name="Guo X."/>
            <person name="Huan P."/>
            <person name="Dong B."/>
            <person name="Zhang L."/>
            <person name="Hu X."/>
            <person name="Sun X."/>
            <person name="Wang J."/>
            <person name="Zhao C."/>
            <person name="Wang Y."/>
            <person name="Wang D."/>
            <person name="Huang X."/>
            <person name="Wang R."/>
            <person name="Lv J."/>
            <person name="Li Y."/>
            <person name="Zhang Z."/>
            <person name="Liu B."/>
            <person name="Lu W."/>
            <person name="Hui Y."/>
            <person name="Liang J."/>
            <person name="Zhou Z."/>
            <person name="Hou R."/>
            <person name="Li X."/>
            <person name="Liu Y."/>
            <person name="Li H."/>
            <person name="Ning X."/>
            <person name="Lin Y."/>
            <person name="Zhao L."/>
            <person name="Xing Q."/>
            <person name="Dou J."/>
            <person name="Li Y."/>
            <person name="Mao J."/>
            <person name="Guo H."/>
            <person name="Dou H."/>
            <person name="Li T."/>
            <person name="Mu C."/>
            <person name="Jiang W."/>
            <person name="Fu Q."/>
            <person name="Fu X."/>
            <person name="Miao Y."/>
            <person name="Liu J."/>
            <person name="Yu Q."/>
            <person name="Li R."/>
            <person name="Liao H."/>
            <person name="Li X."/>
            <person name="Kong Y."/>
            <person name="Jiang Z."/>
            <person name="Chourrout D."/>
            <person name="Li R."/>
            <person name="Bao Z."/>
        </authorList>
    </citation>
    <scope>NUCLEOTIDE SEQUENCE [LARGE SCALE GENOMIC DNA]</scope>
    <source>
        <strain evidence="9 10">PY_sf001</strain>
    </source>
</reference>
<dbReference type="PROSITE" id="PS00236">
    <property type="entry name" value="NEUROTR_ION_CHANNEL"/>
    <property type="match status" value="1"/>
</dbReference>
<dbReference type="STRING" id="6573.A0A210PMV2"/>
<dbReference type="GO" id="GO:0005230">
    <property type="term" value="F:extracellular ligand-gated monoatomic ion channel activity"/>
    <property type="evidence" value="ECO:0007669"/>
    <property type="project" value="InterPro"/>
</dbReference>
<dbReference type="InterPro" id="IPR036734">
    <property type="entry name" value="Neur_chan_lig-bd_sf"/>
</dbReference>
<dbReference type="Pfam" id="PF02931">
    <property type="entry name" value="Neur_chan_LBD"/>
    <property type="match status" value="1"/>
</dbReference>
<organism evidence="9 10">
    <name type="scientific">Mizuhopecten yessoensis</name>
    <name type="common">Japanese scallop</name>
    <name type="synonym">Patinopecten yessoensis</name>
    <dbReference type="NCBI Taxonomy" id="6573"/>
    <lineage>
        <taxon>Eukaryota</taxon>
        <taxon>Metazoa</taxon>
        <taxon>Spiralia</taxon>
        <taxon>Lophotrochozoa</taxon>
        <taxon>Mollusca</taxon>
        <taxon>Bivalvia</taxon>
        <taxon>Autobranchia</taxon>
        <taxon>Pteriomorphia</taxon>
        <taxon>Pectinida</taxon>
        <taxon>Pectinoidea</taxon>
        <taxon>Pectinidae</taxon>
        <taxon>Mizuhopecten</taxon>
    </lineage>
</organism>
<dbReference type="AlphaFoldDB" id="A0A210PMV2"/>
<feature type="region of interest" description="Disordered" evidence="6">
    <location>
        <begin position="346"/>
        <end position="365"/>
    </location>
</feature>
<evidence type="ECO:0000256" key="2">
    <source>
        <dbReference type="ARBA" id="ARBA00022692"/>
    </source>
</evidence>
<keyword evidence="9" id="KW-0675">Receptor</keyword>
<comment type="similarity">
    <text evidence="5">Belongs to the ligand-gated ion channel (TC 1.A.9) family.</text>
</comment>
<dbReference type="CDD" id="cd19051">
    <property type="entry name" value="LGIC_TM_cation"/>
    <property type="match status" value="1"/>
</dbReference>
<feature type="chain" id="PRO_5022261559" evidence="5">
    <location>
        <begin position="23"/>
        <end position="431"/>
    </location>
</feature>
<evidence type="ECO:0000256" key="5">
    <source>
        <dbReference type="RuleBase" id="RU000687"/>
    </source>
</evidence>
<dbReference type="InterPro" id="IPR036719">
    <property type="entry name" value="Neuro-gated_channel_TM_sf"/>
</dbReference>
<sequence>MVNRHTLQVLLALVSMVHATVAQTGDDLKTLHDELFITRSYRNVVPPYKNLNQSIIVLVAFFLKGINQLDEVEEKLATTAYLELAWNDAFLSWNKKDFHDISYFYVPQNAVWKPDISLQNGFTKLKELGDDVILVKVSYRGRIYWKPFEVFETKCDIDITNFPFDHQNCKLIFRMWTSQPQDVKFALKNPALNTQLYEPNGVWELTSTKIELTYGDVVVSLILHRRPEFYLLTLICPIILLSVLAIFTFVIPVNSGEKMGYSMTVHLAFAVFLTIVSTSLPVNSRTTAYLAVYLISLLVKGSAIVILTAAQVRLHHREDNLPPSLRRVIKIRRKLSILSLRRVQPATENENTETSSNSEKTENSVHSCPNLIDAEKYSDISFPPDASNKYEDDETECFTWADFSKALDFFFFCFFSIVSVILAIVYFTAVL</sequence>
<evidence type="ECO:0000256" key="3">
    <source>
        <dbReference type="ARBA" id="ARBA00022989"/>
    </source>
</evidence>
<dbReference type="PANTHER" id="PTHR18945">
    <property type="entry name" value="NEUROTRANSMITTER GATED ION CHANNEL"/>
    <property type="match status" value="1"/>
</dbReference>
<evidence type="ECO:0000256" key="6">
    <source>
        <dbReference type="SAM" id="MobiDB-lite"/>
    </source>
</evidence>
<dbReference type="GO" id="GO:0016020">
    <property type="term" value="C:membrane"/>
    <property type="evidence" value="ECO:0007669"/>
    <property type="project" value="UniProtKB-SubCell"/>
</dbReference>
<dbReference type="Pfam" id="PF02932">
    <property type="entry name" value="Neur_chan_memb"/>
    <property type="match status" value="1"/>
</dbReference>
<feature type="transmembrane region" description="Helical" evidence="5">
    <location>
        <begin position="263"/>
        <end position="282"/>
    </location>
</feature>
<keyword evidence="10" id="KW-1185">Reference proteome</keyword>
<keyword evidence="5" id="KW-0732">Signal</keyword>
<keyword evidence="2 5" id="KW-0812">Transmembrane</keyword>
<evidence type="ECO:0000313" key="10">
    <source>
        <dbReference type="Proteomes" id="UP000242188"/>
    </source>
</evidence>
<dbReference type="SUPFAM" id="SSF90112">
    <property type="entry name" value="Neurotransmitter-gated ion-channel transmembrane pore"/>
    <property type="match status" value="1"/>
</dbReference>
<dbReference type="CDD" id="cd18989">
    <property type="entry name" value="LGIC_ECD_cation"/>
    <property type="match status" value="1"/>
</dbReference>
<evidence type="ECO:0000256" key="1">
    <source>
        <dbReference type="ARBA" id="ARBA00004141"/>
    </source>
</evidence>
<keyword evidence="5" id="KW-0407">Ion channel</keyword>
<dbReference type="InterPro" id="IPR006202">
    <property type="entry name" value="Neur_chan_lig-bd"/>
</dbReference>
<feature type="transmembrane region" description="Helical" evidence="5">
    <location>
        <begin position="409"/>
        <end position="429"/>
    </location>
</feature>
<dbReference type="SUPFAM" id="SSF63712">
    <property type="entry name" value="Nicotinic receptor ligand binding domain-like"/>
    <property type="match status" value="1"/>
</dbReference>
<keyword evidence="3 5" id="KW-1133">Transmembrane helix</keyword>
<keyword evidence="5" id="KW-0813">Transport</keyword>
<feature type="domain" description="Neurotransmitter-gated ion-channel ligand-binding" evidence="7">
    <location>
        <begin position="38"/>
        <end position="226"/>
    </location>
</feature>
<feature type="compositionally biased region" description="Low complexity" evidence="6">
    <location>
        <begin position="346"/>
        <end position="358"/>
    </location>
</feature>
<dbReference type="InterPro" id="IPR006029">
    <property type="entry name" value="Neurotrans-gated_channel_TM"/>
</dbReference>
<dbReference type="PRINTS" id="PR00252">
    <property type="entry name" value="NRIONCHANNEL"/>
</dbReference>
<dbReference type="EMBL" id="NEDP02005580">
    <property type="protein sequence ID" value="OWF37794.1"/>
    <property type="molecule type" value="Genomic_DNA"/>
</dbReference>
<protein>
    <submittedName>
        <fullName evidence="9">Neuronal acetylcholine receptor subunit alpha-3</fullName>
    </submittedName>
</protein>
<evidence type="ECO:0000256" key="4">
    <source>
        <dbReference type="ARBA" id="ARBA00023136"/>
    </source>
</evidence>
<dbReference type="GO" id="GO:0004888">
    <property type="term" value="F:transmembrane signaling receptor activity"/>
    <property type="evidence" value="ECO:0007669"/>
    <property type="project" value="InterPro"/>
</dbReference>
<comment type="subcellular location">
    <subcellularLocation>
        <location evidence="1">Membrane</location>
        <topology evidence="1">Multi-pass membrane protein</topology>
    </subcellularLocation>
</comment>
<dbReference type="OrthoDB" id="6153337at2759"/>
<evidence type="ECO:0000313" key="9">
    <source>
        <dbReference type="EMBL" id="OWF37794.1"/>
    </source>
</evidence>
<feature type="domain" description="Neurotransmitter-gated ion-channel transmembrane" evidence="8">
    <location>
        <begin position="234"/>
        <end position="380"/>
    </location>
</feature>
<accession>A0A210PMV2</accession>
<evidence type="ECO:0000259" key="7">
    <source>
        <dbReference type="Pfam" id="PF02931"/>
    </source>
</evidence>
<comment type="caution">
    <text evidence="9">The sequence shown here is derived from an EMBL/GenBank/DDBJ whole genome shotgun (WGS) entry which is preliminary data.</text>
</comment>
<feature type="transmembrane region" description="Helical" evidence="5">
    <location>
        <begin position="288"/>
        <end position="310"/>
    </location>
</feature>
<keyword evidence="5" id="KW-0406">Ion transport</keyword>
<feature type="transmembrane region" description="Helical" evidence="5">
    <location>
        <begin position="229"/>
        <end position="251"/>
    </location>
</feature>
<dbReference type="Proteomes" id="UP000242188">
    <property type="component" value="Unassembled WGS sequence"/>
</dbReference>
<keyword evidence="4 5" id="KW-0472">Membrane</keyword>
<proteinExistence type="inferred from homology"/>
<name>A0A210PMV2_MIZYE</name>
<dbReference type="InterPro" id="IPR018000">
    <property type="entry name" value="Neurotransmitter_ion_chnl_CS"/>
</dbReference>
<evidence type="ECO:0000259" key="8">
    <source>
        <dbReference type="Pfam" id="PF02932"/>
    </source>
</evidence>
<dbReference type="FunFam" id="2.70.170.10:FF:000028">
    <property type="entry name" value="AcetylCholine Receptor"/>
    <property type="match status" value="1"/>
</dbReference>
<gene>
    <name evidence="9" type="ORF">KP79_PYT15649</name>
</gene>
<dbReference type="Gene3D" id="2.70.170.10">
    <property type="entry name" value="Neurotransmitter-gated ion-channel ligand-binding domain"/>
    <property type="match status" value="1"/>
</dbReference>
<dbReference type="Gene3D" id="1.20.58.390">
    <property type="entry name" value="Neurotransmitter-gated ion-channel transmembrane domain"/>
    <property type="match status" value="1"/>
</dbReference>
<dbReference type="InterPro" id="IPR006201">
    <property type="entry name" value="Neur_channel"/>
</dbReference>
<dbReference type="InterPro" id="IPR038050">
    <property type="entry name" value="Neuro_actylchol_rec"/>
</dbReference>